<evidence type="ECO:0000313" key="6">
    <source>
        <dbReference type="EMBL" id="MEQ2562149.1"/>
    </source>
</evidence>
<feature type="binding site" evidence="4">
    <location>
        <position position="134"/>
    </location>
    <ligand>
        <name>substrate</name>
    </ligand>
</feature>
<dbReference type="Pfam" id="PF00842">
    <property type="entry name" value="Ala_racemase_C"/>
    <property type="match status" value="1"/>
</dbReference>
<gene>
    <name evidence="6" type="primary">alr</name>
    <name evidence="6" type="ORF">WMO41_03005</name>
</gene>
<feature type="binding site" evidence="4">
    <location>
        <position position="313"/>
    </location>
    <ligand>
        <name>substrate</name>
    </ligand>
</feature>
<dbReference type="PROSITE" id="PS00395">
    <property type="entry name" value="ALANINE_RACEMASE"/>
    <property type="match status" value="1"/>
</dbReference>
<reference evidence="6 7" key="1">
    <citation type="submission" date="2024-03" db="EMBL/GenBank/DDBJ databases">
        <title>Human intestinal bacterial collection.</title>
        <authorList>
            <person name="Pauvert C."/>
            <person name="Hitch T.C.A."/>
            <person name="Clavel T."/>
        </authorList>
    </citation>
    <scope>NUCLEOTIDE SEQUENCE [LARGE SCALE GENOMIC DNA]</scope>
    <source>
        <strain evidence="6 7">CLA-AP-H27</strain>
    </source>
</reference>
<dbReference type="InterPro" id="IPR029066">
    <property type="entry name" value="PLP-binding_barrel"/>
</dbReference>
<dbReference type="PRINTS" id="PR00992">
    <property type="entry name" value="ALARACEMASE"/>
</dbReference>
<feature type="active site" description="Proton acceptor; specific for L-alanine" evidence="4">
    <location>
        <position position="265"/>
    </location>
</feature>
<dbReference type="Pfam" id="PF01168">
    <property type="entry name" value="Ala_racemase_N"/>
    <property type="match status" value="1"/>
</dbReference>
<sequence>MQYTRVYAPVDLDAIAFNMESMRRNIDQKTGMIGVIKADAYGHGSVPVAEAIEDYVDGYAVATADEAMLLRRNDIRKMILILGVTHPSRYQELIEEEIRPAIFTMEQAKPLSDMAVRLKKTAKIHLALDTGMRRIGMEADEAGADLAAAIGKLPGIEIEGLFTHFSRADETEKNSAMTQLGRYLHFVELLKARGIEIPMKHCSNSAGIIDLPEANLNYVRAGITIYGMYPSDEVQKDRVPLKPALGLKSFVTYVKEIGPGEEISYGGTYVTERTMRVATVPVGYGDGYPRSLSNRGYVLICGKRAPILGRVCMDQFMVDVTDIPGVDVDTPVTLIGKDGDEEITMERLAELCGGFHYEMVCDIGKRVPRVYYRNGKVVGTMDCFAE</sequence>
<evidence type="ECO:0000256" key="4">
    <source>
        <dbReference type="HAMAP-Rule" id="MF_01201"/>
    </source>
</evidence>
<dbReference type="Gene3D" id="3.20.20.10">
    <property type="entry name" value="Alanine racemase"/>
    <property type="match status" value="1"/>
</dbReference>
<dbReference type="NCBIfam" id="TIGR00492">
    <property type="entry name" value="alr"/>
    <property type="match status" value="1"/>
</dbReference>
<name>A0ABV1HIL1_9FIRM</name>
<keyword evidence="2 4" id="KW-0663">Pyridoxal phosphate</keyword>
<comment type="function">
    <text evidence="4">Catalyzes the interconversion of L-alanine and D-alanine. May also act on other amino acids.</text>
</comment>
<evidence type="ECO:0000259" key="5">
    <source>
        <dbReference type="SMART" id="SM01005"/>
    </source>
</evidence>
<proteinExistence type="inferred from homology"/>
<dbReference type="InterPro" id="IPR000821">
    <property type="entry name" value="Ala_racemase"/>
</dbReference>
<feature type="modified residue" description="N6-(pyridoxal phosphate)lysine" evidence="4">
    <location>
        <position position="37"/>
    </location>
</feature>
<dbReference type="Proteomes" id="UP001437460">
    <property type="component" value="Unassembled WGS sequence"/>
</dbReference>
<dbReference type="Gene3D" id="2.40.37.10">
    <property type="entry name" value="Lyase, Ornithine Decarboxylase, Chain A, domain 1"/>
    <property type="match status" value="1"/>
</dbReference>
<comment type="pathway">
    <text evidence="4">Amino-acid biosynthesis; D-alanine biosynthesis; D-alanine from L-alanine: step 1/1.</text>
</comment>
<feature type="domain" description="Alanine racemase C-terminal" evidence="5">
    <location>
        <begin position="244"/>
        <end position="372"/>
    </location>
</feature>
<keyword evidence="3 4" id="KW-0413">Isomerase</keyword>
<dbReference type="EC" id="5.1.1.1" evidence="4"/>
<evidence type="ECO:0000256" key="3">
    <source>
        <dbReference type="ARBA" id="ARBA00023235"/>
    </source>
</evidence>
<dbReference type="InterPro" id="IPR020622">
    <property type="entry name" value="Ala_racemase_pyridoxalP-BS"/>
</dbReference>
<comment type="similarity">
    <text evidence="4">Belongs to the alanine racemase family.</text>
</comment>
<keyword evidence="7" id="KW-1185">Reference proteome</keyword>
<dbReference type="EMBL" id="JBBMFJ010000003">
    <property type="protein sequence ID" value="MEQ2562149.1"/>
    <property type="molecule type" value="Genomic_DNA"/>
</dbReference>
<protein>
    <recommendedName>
        <fullName evidence="4">Alanine racemase</fullName>
        <ecNumber evidence="4">5.1.1.1</ecNumber>
    </recommendedName>
</protein>
<comment type="cofactor">
    <cofactor evidence="1 4">
        <name>pyridoxal 5'-phosphate</name>
        <dbReference type="ChEBI" id="CHEBI:597326"/>
    </cofactor>
</comment>
<accession>A0ABV1HIL1</accession>
<evidence type="ECO:0000256" key="1">
    <source>
        <dbReference type="ARBA" id="ARBA00001933"/>
    </source>
</evidence>
<comment type="caution">
    <text evidence="6">The sequence shown here is derived from an EMBL/GenBank/DDBJ whole genome shotgun (WGS) entry which is preliminary data.</text>
</comment>
<comment type="catalytic activity">
    <reaction evidence="4">
        <text>L-alanine = D-alanine</text>
        <dbReference type="Rhea" id="RHEA:20249"/>
        <dbReference type="ChEBI" id="CHEBI:57416"/>
        <dbReference type="ChEBI" id="CHEBI:57972"/>
        <dbReference type="EC" id="5.1.1.1"/>
    </reaction>
</comment>
<dbReference type="SUPFAM" id="SSF50621">
    <property type="entry name" value="Alanine racemase C-terminal domain-like"/>
    <property type="match status" value="1"/>
</dbReference>
<dbReference type="HAMAP" id="MF_01201">
    <property type="entry name" value="Ala_racemase"/>
    <property type="match status" value="1"/>
</dbReference>
<dbReference type="PANTHER" id="PTHR30511:SF0">
    <property type="entry name" value="ALANINE RACEMASE, CATABOLIC-RELATED"/>
    <property type="match status" value="1"/>
</dbReference>
<dbReference type="InterPro" id="IPR001608">
    <property type="entry name" value="Ala_racemase_N"/>
</dbReference>
<dbReference type="RefSeq" id="WP_349228499.1">
    <property type="nucleotide sequence ID" value="NZ_JBBMFJ010000003.1"/>
</dbReference>
<organism evidence="6 7">
    <name type="scientific">Ventrimonas faecis</name>
    <dbReference type="NCBI Taxonomy" id="3133170"/>
    <lineage>
        <taxon>Bacteria</taxon>
        <taxon>Bacillati</taxon>
        <taxon>Bacillota</taxon>
        <taxon>Clostridia</taxon>
        <taxon>Lachnospirales</taxon>
        <taxon>Lachnospiraceae</taxon>
        <taxon>Ventrimonas</taxon>
    </lineage>
</organism>
<dbReference type="GO" id="GO:0008784">
    <property type="term" value="F:alanine racemase activity"/>
    <property type="evidence" value="ECO:0007669"/>
    <property type="project" value="UniProtKB-EC"/>
</dbReference>
<dbReference type="PANTHER" id="PTHR30511">
    <property type="entry name" value="ALANINE RACEMASE"/>
    <property type="match status" value="1"/>
</dbReference>
<evidence type="ECO:0000256" key="2">
    <source>
        <dbReference type="ARBA" id="ARBA00022898"/>
    </source>
</evidence>
<dbReference type="CDD" id="cd00430">
    <property type="entry name" value="PLPDE_III_AR"/>
    <property type="match status" value="1"/>
</dbReference>
<dbReference type="InterPro" id="IPR009006">
    <property type="entry name" value="Ala_racemase/Decarboxylase_C"/>
</dbReference>
<dbReference type="SUPFAM" id="SSF51419">
    <property type="entry name" value="PLP-binding barrel"/>
    <property type="match status" value="1"/>
</dbReference>
<feature type="active site" description="Proton acceptor; specific for D-alanine" evidence="4">
    <location>
        <position position="37"/>
    </location>
</feature>
<evidence type="ECO:0000313" key="7">
    <source>
        <dbReference type="Proteomes" id="UP001437460"/>
    </source>
</evidence>
<dbReference type="InterPro" id="IPR011079">
    <property type="entry name" value="Ala_racemase_C"/>
</dbReference>
<dbReference type="SMART" id="SM01005">
    <property type="entry name" value="Ala_racemase_C"/>
    <property type="match status" value="1"/>
</dbReference>